<dbReference type="GO" id="GO:0005829">
    <property type="term" value="C:cytosol"/>
    <property type="evidence" value="ECO:0007669"/>
    <property type="project" value="TreeGrafter"/>
</dbReference>
<dbReference type="PANTHER" id="PTHR48111">
    <property type="entry name" value="REGULATOR OF RPOS"/>
    <property type="match status" value="1"/>
</dbReference>
<feature type="domain" description="HTH LytTR-type" evidence="8">
    <location>
        <begin position="139"/>
        <end position="239"/>
    </location>
</feature>
<dbReference type="PROSITE" id="PS50110">
    <property type="entry name" value="RESPONSE_REGULATORY"/>
    <property type="match status" value="1"/>
</dbReference>
<dbReference type="EMBL" id="VOOR01000015">
    <property type="protein sequence ID" value="TXB63459.1"/>
    <property type="molecule type" value="Genomic_DNA"/>
</dbReference>
<evidence type="ECO:0000256" key="6">
    <source>
        <dbReference type="PROSITE-ProRule" id="PRU00169"/>
    </source>
</evidence>
<dbReference type="OrthoDB" id="2962330at2"/>
<organism evidence="9 10">
    <name type="scientific">Phaeodactylibacter luteus</name>
    <dbReference type="NCBI Taxonomy" id="1564516"/>
    <lineage>
        <taxon>Bacteria</taxon>
        <taxon>Pseudomonadati</taxon>
        <taxon>Bacteroidota</taxon>
        <taxon>Saprospiria</taxon>
        <taxon>Saprospirales</taxon>
        <taxon>Haliscomenobacteraceae</taxon>
        <taxon>Phaeodactylibacter</taxon>
    </lineage>
</organism>
<dbReference type="GO" id="GO:0032993">
    <property type="term" value="C:protein-DNA complex"/>
    <property type="evidence" value="ECO:0007669"/>
    <property type="project" value="TreeGrafter"/>
</dbReference>
<sequence>MSGKPVDILIVEDNYSFALELEMLLKELGYHSIAHLEEGEQALQWIQQRPPDLILMDMHIKGPYLGVEIAEQTAHLRVPTLFISVAHGALYERAQKLPGTIGYLVKPVHPITLQSAIDLALAGVSRKEERPLALPADTLVLKQDQTYYKVGVQEVLYGHSEGNYVRVCTLSGFYLIRSSLKSFLMMLPPRGFLRVHRQYIVALEHLRAANFMEGVVQVGGHSIPLGERYMKGLQDLLKG</sequence>
<dbReference type="Pfam" id="PF00072">
    <property type="entry name" value="Response_reg"/>
    <property type="match status" value="1"/>
</dbReference>
<dbReference type="SMART" id="SM00850">
    <property type="entry name" value="LytTR"/>
    <property type="match status" value="1"/>
</dbReference>
<name>A0A5C6RND5_9BACT</name>
<dbReference type="Pfam" id="PF04397">
    <property type="entry name" value="LytTR"/>
    <property type="match status" value="1"/>
</dbReference>
<proteinExistence type="predicted"/>
<evidence type="ECO:0000259" key="8">
    <source>
        <dbReference type="PROSITE" id="PS50930"/>
    </source>
</evidence>
<keyword evidence="4" id="KW-0238">DNA-binding</keyword>
<dbReference type="PANTHER" id="PTHR48111:SF1">
    <property type="entry name" value="TWO-COMPONENT RESPONSE REGULATOR ORR33"/>
    <property type="match status" value="1"/>
</dbReference>
<protein>
    <submittedName>
        <fullName evidence="9">Response regulator transcription factor</fullName>
    </submittedName>
</protein>
<evidence type="ECO:0000256" key="5">
    <source>
        <dbReference type="ARBA" id="ARBA00023163"/>
    </source>
</evidence>
<dbReference type="SUPFAM" id="SSF52172">
    <property type="entry name" value="CheY-like"/>
    <property type="match status" value="1"/>
</dbReference>
<comment type="caution">
    <text evidence="9">The sequence shown here is derived from an EMBL/GenBank/DDBJ whole genome shotgun (WGS) entry which is preliminary data.</text>
</comment>
<dbReference type="PROSITE" id="PS50930">
    <property type="entry name" value="HTH_LYTTR"/>
    <property type="match status" value="1"/>
</dbReference>
<keyword evidence="10" id="KW-1185">Reference proteome</keyword>
<evidence type="ECO:0000256" key="4">
    <source>
        <dbReference type="ARBA" id="ARBA00023125"/>
    </source>
</evidence>
<evidence type="ECO:0000256" key="2">
    <source>
        <dbReference type="ARBA" id="ARBA00023012"/>
    </source>
</evidence>
<keyword evidence="2" id="KW-0902">Two-component regulatory system</keyword>
<keyword evidence="1 6" id="KW-0597">Phosphoprotein</keyword>
<dbReference type="InterPro" id="IPR039420">
    <property type="entry name" value="WalR-like"/>
</dbReference>
<gene>
    <name evidence="9" type="ORF">FRY97_08870</name>
</gene>
<accession>A0A5C6RND5</accession>
<dbReference type="InterPro" id="IPR001789">
    <property type="entry name" value="Sig_transdc_resp-reg_receiver"/>
</dbReference>
<dbReference type="RefSeq" id="WP_147167098.1">
    <property type="nucleotide sequence ID" value="NZ_VOOR01000015.1"/>
</dbReference>
<evidence type="ECO:0000256" key="3">
    <source>
        <dbReference type="ARBA" id="ARBA00023015"/>
    </source>
</evidence>
<reference evidence="9 10" key="1">
    <citation type="submission" date="2019-08" db="EMBL/GenBank/DDBJ databases">
        <title>Genome of Phaeodactylibacter luteus.</title>
        <authorList>
            <person name="Bowman J.P."/>
        </authorList>
    </citation>
    <scope>NUCLEOTIDE SEQUENCE [LARGE SCALE GENOMIC DNA]</scope>
    <source>
        <strain evidence="9 10">KCTC 42180</strain>
    </source>
</reference>
<keyword evidence="5" id="KW-0804">Transcription</keyword>
<feature type="modified residue" description="4-aspartylphosphate" evidence="6">
    <location>
        <position position="57"/>
    </location>
</feature>
<feature type="domain" description="Response regulatory" evidence="7">
    <location>
        <begin position="7"/>
        <end position="121"/>
    </location>
</feature>
<dbReference type="InterPro" id="IPR007492">
    <property type="entry name" value="LytTR_DNA-bd_dom"/>
</dbReference>
<dbReference type="Proteomes" id="UP000321580">
    <property type="component" value="Unassembled WGS sequence"/>
</dbReference>
<evidence type="ECO:0000313" key="10">
    <source>
        <dbReference type="Proteomes" id="UP000321580"/>
    </source>
</evidence>
<evidence type="ECO:0000313" key="9">
    <source>
        <dbReference type="EMBL" id="TXB63459.1"/>
    </source>
</evidence>
<dbReference type="SMART" id="SM00448">
    <property type="entry name" value="REC"/>
    <property type="match status" value="1"/>
</dbReference>
<dbReference type="Gene3D" id="3.40.50.2300">
    <property type="match status" value="1"/>
</dbReference>
<dbReference type="AlphaFoldDB" id="A0A5C6RND5"/>
<dbReference type="GO" id="GO:0000156">
    <property type="term" value="F:phosphorelay response regulator activity"/>
    <property type="evidence" value="ECO:0007669"/>
    <property type="project" value="TreeGrafter"/>
</dbReference>
<dbReference type="GO" id="GO:0000976">
    <property type="term" value="F:transcription cis-regulatory region binding"/>
    <property type="evidence" value="ECO:0007669"/>
    <property type="project" value="TreeGrafter"/>
</dbReference>
<dbReference type="InterPro" id="IPR011006">
    <property type="entry name" value="CheY-like_superfamily"/>
</dbReference>
<keyword evidence="3" id="KW-0805">Transcription regulation</keyword>
<dbReference type="Gene3D" id="2.40.50.1020">
    <property type="entry name" value="LytTr DNA-binding domain"/>
    <property type="match status" value="1"/>
</dbReference>
<dbReference type="GO" id="GO:0006355">
    <property type="term" value="P:regulation of DNA-templated transcription"/>
    <property type="evidence" value="ECO:0007669"/>
    <property type="project" value="TreeGrafter"/>
</dbReference>
<evidence type="ECO:0000256" key="1">
    <source>
        <dbReference type="ARBA" id="ARBA00022553"/>
    </source>
</evidence>
<evidence type="ECO:0000259" key="7">
    <source>
        <dbReference type="PROSITE" id="PS50110"/>
    </source>
</evidence>